<dbReference type="EMBL" id="JAMXQV010000035">
    <property type="protein sequence ID" value="MCR6489759.1"/>
    <property type="molecule type" value="Genomic_DNA"/>
</dbReference>
<evidence type="ECO:0000313" key="3">
    <source>
        <dbReference type="Proteomes" id="UP001144096"/>
    </source>
</evidence>
<feature type="transmembrane region" description="Helical" evidence="1">
    <location>
        <begin position="129"/>
        <end position="148"/>
    </location>
</feature>
<gene>
    <name evidence="2" type="ORF">M8542_43805</name>
</gene>
<dbReference type="RefSeq" id="WP_257926326.1">
    <property type="nucleotide sequence ID" value="NZ_JAMXQV010000035.1"/>
</dbReference>
<feature type="transmembrane region" description="Helical" evidence="1">
    <location>
        <begin position="97"/>
        <end position="117"/>
    </location>
</feature>
<organism evidence="2 3">
    <name type="scientific">Amycolatopsis iheyensis</name>
    <dbReference type="NCBI Taxonomy" id="2945988"/>
    <lineage>
        <taxon>Bacteria</taxon>
        <taxon>Bacillati</taxon>
        <taxon>Actinomycetota</taxon>
        <taxon>Actinomycetes</taxon>
        <taxon>Pseudonocardiales</taxon>
        <taxon>Pseudonocardiaceae</taxon>
        <taxon>Amycolatopsis</taxon>
    </lineage>
</organism>
<accession>A0A9X2SPC2</accession>
<reference evidence="2" key="1">
    <citation type="submission" date="2022-06" db="EMBL/GenBank/DDBJ databases">
        <title>Amycolatopsis iheyaensis sp. nov., a new species of the genus Amycolatopsis isolated from soil in Iheya island, Japan.</title>
        <authorList>
            <person name="Ngamcharungchit C."/>
            <person name="Kanto H."/>
            <person name="Take A."/>
            <person name="Intra B."/>
            <person name="Matsumoto A."/>
            <person name="Panbangred W."/>
            <person name="Inahashi Y."/>
        </authorList>
    </citation>
    <scope>NUCLEOTIDE SEQUENCE</scope>
    <source>
        <strain evidence="2">OK19-0408</strain>
    </source>
</reference>
<feature type="transmembrane region" description="Helical" evidence="1">
    <location>
        <begin position="58"/>
        <end position="77"/>
    </location>
</feature>
<keyword evidence="3" id="KW-1185">Reference proteome</keyword>
<evidence type="ECO:0000256" key="1">
    <source>
        <dbReference type="SAM" id="Phobius"/>
    </source>
</evidence>
<protein>
    <recommendedName>
        <fullName evidence="4">Integral membrane protein</fullName>
    </recommendedName>
</protein>
<evidence type="ECO:0000313" key="2">
    <source>
        <dbReference type="EMBL" id="MCR6489759.1"/>
    </source>
</evidence>
<name>A0A9X2SPC2_9PSEU</name>
<keyword evidence="1" id="KW-0812">Transmembrane</keyword>
<keyword evidence="1" id="KW-0472">Membrane</keyword>
<proteinExistence type="predicted"/>
<evidence type="ECO:0008006" key="4">
    <source>
        <dbReference type="Google" id="ProtNLM"/>
    </source>
</evidence>
<sequence length="155" mass="16756">MSSSANILIGLAVLAWLVLRQTQRRLVREDRRPVVLLVLLVLGVFQLATYLKLVPVSATVIVLVVASLVLAAGFGFVRALSVRVWRQDGQLWRQGGWLTVALWLVAVGVHIGLDLLFDGAAKGLGTGSILLYLAVSLGVQRFVVLSRANRLGSFA</sequence>
<dbReference type="Proteomes" id="UP001144096">
    <property type="component" value="Unassembled WGS sequence"/>
</dbReference>
<keyword evidence="1" id="KW-1133">Transmembrane helix</keyword>
<comment type="caution">
    <text evidence="2">The sequence shown here is derived from an EMBL/GenBank/DDBJ whole genome shotgun (WGS) entry which is preliminary data.</text>
</comment>
<feature type="transmembrane region" description="Helical" evidence="1">
    <location>
        <begin position="34"/>
        <end position="51"/>
    </location>
</feature>
<dbReference type="AlphaFoldDB" id="A0A9X2SPC2"/>